<dbReference type="Pfam" id="PF00248">
    <property type="entry name" value="Aldo_ket_red"/>
    <property type="match status" value="1"/>
</dbReference>
<dbReference type="PANTHER" id="PTHR42686:SF1">
    <property type="entry name" value="GH17980P-RELATED"/>
    <property type="match status" value="1"/>
</dbReference>
<evidence type="ECO:0000256" key="1">
    <source>
        <dbReference type="ARBA" id="ARBA00023002"/>
    </source>
</evidence>
<dbReference type="RefSeq" id="XP_017987866.1">
    <property type="nucleotide sequence ID" value="XM_018132377.1"/>
</dbReference>
<dbReference type="GO" id="GO:0045290">
    <property type="term" value="F:D-arabinose 1-dehydrogenase [NAD(P)+] activity"/>
    <property type="evidence" value="ECO:0007669"/>
    <property type="project" value="InterPro"/>
</dbReference>
<name>A0A0X8HSZ0_9SACH</name>
<dbReference type="SUPFAM" id="SSF51430">
    <property type="entry name" value="NAD(P)-linked oxidoreductase"/>
    <property type="match status" value="1"/>
</dbReference>
<dbReference type="PANTHER" id="PTHR42686">
    <property type="entry name" value="GH17980P-RELATED"/>
    <property type="match status" value="1"/>
</dbReference>
<reference evidence="3 4" key="1">
    <citation type="submission" date="2016-01" db="EMBL/GenBank/DDBJ databases">
        <title>Genome sequence of the yeast Holleya sinecauda.</title>
        <authorList>
            <person name="Dietrich F.S."/>
        </authorList>
    </citation>
    <scope>NUCLEOTIDE SEQUENCE [LARGE SCALE GENOMIC DNA]</scope>
    <source>
        <strain evidence="3 4">ATCC 58844</strain>
    </source>
</reference>
<proteinExistence type="predicted"/>
<dbReference type="PRINTS" id="PR00069">
    <property type="entry name" value="ALDKETRDTASE"/>
</dbReference>
<keyword evidence="4" id="KW-1185">Reference proteome</keyword>
<gene>
    <name evidence="3" type="ORF">AW171_hschr42788</name>
</gene>
<evidence type="ECO:0000313" key="3">
    <source>
        <dbReference type="EMBL" id="AMD20870.1"/>
    </source>
</evidence>
<evidence type="ECO:0000259" key="2">
    <source>
        <dbReference type="Pfam" id="PF00248"/>
    </source>
</evidence>
<dbReference type="AlphaFoldDB" id="A0A0X8HSZ0"/>
<evidence type="ECO:0000313" key="4">
    <source>
        <dbReference type="Proteomes" id="UP000243052"/>
    </source>
</evidence>
<dbReference type="InterPro" id="IPR044480">
    <property type="entry name" value="Ara2-like"/>
</dbReference>
<dbReference type="GO" id="GO:0005829">
    <property type="term" value="C:cytosol"/>
    <property type="evidence" value="ECO:0007669"/>
    <property type="project" value="TreeGrafter"/>
</dbReference>
<dbReference type="InterPro" id="IPR036812">
    <property type="entry name" value="NAD(P)_OxRdtase_dom_sf"/>
</dbReference>
<dbReference type="OrthoDB" id="5286008at2759"/>
<dbReference type="GO" id="GO:0070485">
    <property type="term" value="P:dehydro-D-arabinono-1,4-lactone biosynthetic process"/>
    <property type="evidence" value="ECO:0007669"/>
    <property type="project" value="TreeGrafter"/>
</dbReference>
<protein>
    <submittedName>
        <fullName evidence="3">HDR128Wp</fullName>
    </submittedName>
</protein>
<dbReference type="Gene3D" id="3.20.20.100">
    <property type="entry name" value="NADP-dependent oxidoreductase domain"/>
    <property type="match status" value="1"/>
</dbReference>
<dbReference type="GeneID" id="28724135"/>
<dbReference type="InterPro" id="IPR020471">
    <property type="entry name" value="AKR"/>
</dbReference>
<dbReference type="EMBL" id="CP014244">
    <property type="protein sequence ID" value="AMD20870.1"/>
    <property type="molecule type" value="Genomic_DNA"/>
</dbReference>
<organism evidence="3 4">
    <name type="scientific">Eremothecium sinecaudum</name>
    <dbReference type="NCBI Taxonomy" id="45286"/>
    <lineage>
        <taxon>Eukaryota</taxon>
        <taxon>Fungi</taxon>
        <taxon>Dikarya</taxon>
        <taxon>Ascomycota</taxon>
        <taxon>Saccharomycotina</taxon>
        <taxon>Saccharomycetes</taxon>
        <taxon>Saccharomycetales</taxon>
        <taxon>Saccharomycetaceae</taxon>
        <taxon>Eremothecium</taxon>
    </lineage>
</organism>
<dbReference type="Proteomes" id="UP000243052">
    <property type="component" value="Chromosome iv"/>
</dbReference>
<accession>A0A0X8HSZ0</accession>
<dbReference type="CDD" id="cd19164">
    <property type="entry name" value="AKR_ARA2"/>
    <property type="match status" value="1"/>
</dbReference>
<feature type="domain" description="NADP-dependent oxidoreductase" evidence="2">
    <location>
        <begin position="46"/>
        <end position="301"/>
    </location>
</feature>
<keyword evidence="1" id="KW-0560">Oxidoreductase</keyword>
<dbReference type="STRING" id="45286.A0A0X8HSZ0"/>
<dbReference type="InterPro" id="IPR023210">
    <property type="entry name" value="NADP_OxRdtase_dom"/>
</dbReference>
<sequence length="342" mass="38128">MSSAIQAIGPVKSDVSKSPISDMPKLIIGGATLMPAYNKDPLSIPQVEIVRRAMASGINAIDTSPYYGDSEVIFGRVLEELKEEFPRQSYYLCTKVGRIGLEKFDYSKQNVRSSVRRSCEILKTDYLDLVYLHDIEFVEFEGIWEALRELRKLKDEGIIRNFGVSGYPVDLLYHVAKKSCNMPDIGPLDAVLSYCNLNLQSLNLLKYADRLFSECKLKTVSNASITSMGLLTSFGPVSSHPCTQELRQCSKAAAELATEQGIELGDLATRYAIAKWNDKGPTVLGLSRVEQLEQAVKSYQTVMANGGKLDEKDQKLVETIQKDCFGDRMNEMWESGIPHDLS</sequence>